<dbReference type="Pfam" id="PF01529">
    <property type="entry name" value="DHHC"/>
    <property type="match status" value="1"/>
</dbReference>
<keyword evidence="6 8" id="KW-0472">Membrane</keyword>
<evidence type="ECO:0000256" key="5">
    <source>
        <dbReference type="ARBA" id="ARBA00022989"/>
    </source>
</evidence>
<feature type="transmembrane region" description="Helical" evidence="8">
    <location>
        <begin position="168"/>
        <end position="194"/>
    </location>
</feature>
<dbReference type="EC" id="2.3.1.225" evidence="8"/>
<sequence>MAKRIYQAWKGSNIFLCSGRLIFGPDARSLIVTVLLILVPSAVFCTLVARNLLHDFHSYNAGYAILVVAIVFTIYVLVLLLFTSARDPGIIPRNSHPPEEEFCYESSASAAAGGRPTPSLQFPRTKEVLVNGIPVKVNYGVHIDLAIGPWMKNILGPSRMLHHLPSKFCVFINMLKVVLSMPFLILVSFLFVVQRNYRCFFMFISSATLLCIFVFAMCALNIKFRMDDHHTVWKAIKASPASLVLMAYCFIALWFVGGLTGFHLYLISTNQTTYENFRYRADNRRNAFDKGCLHNFLEVFCTKTQPSKNKFRALVQEEPPRIPMRPMPEPVEQSAADDRRAKVEDDLEIGDDILKLSQRRDFYATEDIKRRGSDGLPRESAESDFNLGSDLQPPLGESDMRHSQRSESFGASPRVASYNALHAFNYYVSDPKKT</sequence>
<evidence type="ECO:0000256" key="8">
    <source>
        <dbReference type="RuleBase" id="RU079119"/>
    </source>
</evidence>
<evidence type="ECO:0000313" key="11">
    <source>
        <dbReference type="EMBL" id="KAJ8440964.1"/>
    </source>
</evidence>
<evidence type="ECO:0000256" key="1">
    <source>
        <dbReference type="ARBA" id="ARBA00004127"/>
    </source>
</evidence>
<organism evidence="11 12">
    <name type="scientific">Carnegiea gigantea</name>
    <dbReference type="NCBI Taxonomy" id="171969"/>
    <lineage>
        <taxon>Eukaryota</taxon>
        <taxon>Viridiplantae</taxon>
        <taxon>Streptophyta</taxon>
        <taxon>Embryophyta</taxon>
        <taxon>Tracheophyta</taxon>
        <taxon>Spermatophyta</taxon>
        <taxon>Magnoliopsida</taxon>
        <taxon>eudicotyledons</taxon>
        <taxon>Gunneridae</taxon>
        <taxon>Pentapetalae</taxon>
        <taxon>Caryophyllales</taxon>
        <taxon>Cactineae</taxon>
        <taxon>Cactaceae</taxon>
        <taxon>Cactoideae</taxon>
        <taxon>Echinocereeae</taxon>
        <taxon>Carnegiea</taxon>
    </lineage>
</organism>
<evidence type="ECO:0000259" key="10">
    <source>
        <dbReference type="Pfam" id="PF01529"/>
    </source>
</evidence>
<keyword evidence="4 8" id="KW-0812">Transmembrane</keyword>
<dbReference type="Proteomes" id="UP001153076">
    <property type="component" value="Unassembled WGS sequence"/>
</dbReference>
<keyword evidence="7 8" id="KW-0012">Acyltransferase</keyword>
<dbReference type="GO" id="GO:0005794">
    <property type="term" value="C:Golgi apparatus"/>
    <property type="evidence" value="ECO:0007669"/>
    <property type="project" value="TreeGrafter"/>
</dbReference>
<dbReference type="OrthoDB" id="4096362at2759"/>
<comment type="catalytic activity">
    <reaction evidence="8">
        <text>L-cysteinyl-[protein] + hexadecanoyl-CoA = S-hexadecanoyl-L-cysteinyl-[protein] + CoA</text>
        <dbReference type="Rhea" id="RHEA:36683"/>
        <dbReference type="Rhea" id="RHEA-COMP:10131"/>
        <dbReference type="Rhea" id="RHEA-COMP:11032"/>
        <dbReference type="ChEBI" id="CHEBI:29950"/>
        <dbReference type="ChEBI" id="CHEBI:57287"/>
        <dbReference type="ChEBI" id="CHEBI:57379"/>
        <dbReference type="ChEBI" id="CHEBI:74151"/>
        <dbReference type="EC" id="2.3.1.225"/>
    </reaction>
</comment>
<feature type="transmembrane region" description="Helical" evidence="8">
    <location>
        <begin position="200"/>
        <end position="222"/>
    </location>
</feature>
<dbReference type="GO" id="GO:0006612">
    <property type="term" value="P:protein targeting to membrane"/>
    <property type="evidence" value="ECO:0007669"/>
    <property type="project" value="TreeGrafter"/>
</dbReference>
<keyword evidence="12" id="KW-1185">Reference proteome</keyword>
<comment type="domain">
    <text evidence="8">The DHHC domain is required for palmitoyltransferase activity.</text>
</comment>
<dbReference type="PANTHER" id="PTHR22883">
    <property type="entry name" value="ZINC FINGER DHHC DOMAIN CONTAINING PROTEIN"/>
    <property type="match status" value="1"/>
</dbReference>
<dbReference type="PANTHER" id="PTHR22883:SF440">
    <property type="entry name" value="S-ACYLTRANSFERASE"/>
    <property type="match status" value="1"/>
</dbReference>
<feature type="region of interest" description="Disordered" evidence="9">
    <location>
        <begin position="316"/>
        <end position="342"/>
    </location>
</feature>
<evidence type="ECO:0000256" key="4">
    <source>
        <dbReference type="ARBA" id="ARBA00022692"/>
    </source>
</evidence>
<accession>A0A9Q1KDK2</accession>
<evidence type="ECO:0000313" key="12">
    <source>
        <dbReference type="Proteomes" id="UP001153076"/>
    </source>
</evidence>
<dbReference type="InterPro" id="IPR001594">
    <property type="entry name" value="Palmitoyltrfase_DHHC"/>
</dbReference>
<evidence type="ECO:0000256" key="3">
    <source>
        <dbReference type="ARBA" id="ARBA00022679"/>
    </source>
</evidence>
<evidence type="ECO:0000256" key="7">
    <source>
        <dbReference type="ARBA" id="ARBA00023315"/>
    </source>
</evidence>
<dbReference type="GO" id="GO:0005783">
    <property type="term" value="C:endoplasmic reticulum"/>
    <property type="evidence" value="ECO:0007669"/>
    <property type="project" value="TreeGrafter"/>
</dbReference>
<feature type="transmembrane region" description="Helical" evidence="8">
    <location>
        <begin position="61"/>
        <end position="83"/>
    </location>
</feature>
<comment type="similarity">
    <text evidence="2 8">Belongs to the DHHC palmitoyltransferase family.</text>
</comment>
<evidence type="ECO:0000256" key="2">
    <source>
        <dbReference type="ARBA" id="ARBA00008574"/>
    </source>
</evidence>
<dbReference type="EMBL" id="JAKOGI010000180">
    <property type="protein sequence ID" value="KAJ8440964.1"/>
    <property type="molecule type" value="Genomic_DNA"/>
</dbReference>
<protein>
    <recommendedName>
        <fullName evidence="8">S-acyltransferase</fullName>
        <ecNumber evidence="8">2.3.1.225</ecNumber>
    </recommendedName>
    <alternativeName>
        <fullName evidence="8">Palmitoyltransferase</fullName>
    </alternativeName>
</protein>
<dbReference type="InterPro" id="IPR039859">
    <property type="entry name" value="PFA4/ZDH16/20/ERF2-like"/>
</dbReference>
<proteinExistence type="inferred from homology"/>
<comment type="caution">
    <text evidence="11">The sequence shown here is derived from an EMBL/GenBank/DDBJ whole genome shotgun (WGS) entry which is preliminary data.</text>
</comment>
<keyword evidence="3 8" id="KW-0808">Transferase</keyword>
<keyword evidence="5 8" id="KW-1133">Transmembrane helix</keyword>
<evidence type="ECO:0000256" key="9">
    <source>
        <dbReference type="SAM" id="MobiDB-lite"/>
    </source>
</evidence>
<feature type="region of interest" description="Disordered" evidence="9">
    <location>
        <begin position="371"/>
        <end position="414"/>
    </location>
</feature>
<evidence type="ECO:0000256" key="6">
    <source>
        <dbReference type="ARBA" id="ARBA00023136"/>
    </source>
</evidence>
<dbReference type="GO" id="GO:0019706">
    <property type="term" value="F:protein-cysteine S-palmitoyltransferase activity"/>
    <property type="evidence" value="ECO:0007669"/>
    <property type="project" value="UniProtKB-EC"/>
</dbReference>
<feature type="domain" description="Palmitoyltransferase DHHC" evidence="10">
    <location>
        <begin position="192"/>
        <end position="278"/>
    </location>
</feature>
<comment type="subcellular location">
    <subcellularLocation>
        <location evidence="1">Endomembrane system</location>
        <topology evidence="1">Multi-pass membrane protein</topology>
    </subcellularLocation>
</comment>
<reference evidence="11" key="1">
    <citation type="submission" date="2022-04" db="EMBL/GenBank/DDBJ databases">
        <title>Carnegiea gigantea Genome sequencing and assembly v2.</title>
        <authorList>
            <person name="Copetti D."/>
            <person name="Sanderson M.J."/>
            <person name="Burquez A."/>
            <person name="Wojciechowski M.F."/>
        </authorList>
    </citation>
    <scope>NUCLEOTIDE SEQUENCE</scope>
    <source>
        <strain evidence="11">SGP5-SGP5p</strain>
        <tissue evidence="11">Aerial part</tissue>
    </source>
</reference>
<feature type="compositionally biased region" description="Basic and acidic residues" evidence="9">
    <location>
        <begin position="371"/>
        <end position="381"/>
    </location>
</feature>
<feature type="transmembrane region" description="Helical" evidence="8">
    <location>
        <begin position="243"/>
        <end position="266"/>
    </location>
</feature>
<feature type="transmembrane region" description="Helical" evidence="8">
    <location>
        <begin position="30"/>
        <end position="49"/>
    </location>
</feature>
<gene>
    <name evidence="11" type="ORF">Cgig2_019993</name>
</gene>
<name>A0A9Q1KDK2_9CARY</name>
<dbReference type="AlphaFoldDB" id="A0A9Q1KDK2"/>